<dbReference type="STRING" id="1321606.SAMD00020551_0142"/>
<dbReference type="EMBL" id="BASE01000004">
    <property type="protein sequence ID" value="GAM12023.1"/>
    <property type="molecule type" value="Genomic_DNA"/>
</dbReference>
<dbReference type="InterPro" id="IPR015500">
    <property type="entry name" value="Peptidase_S8_subtilisin-rel"/>
</dbReference>
<accession>A0A0A8WWN3</accession>
<feature type="domain" description="Peptidase S8/S53" evidence="11">
    <location>
        <begin position="154"/>
        <end position="379"/>
    </location>
</feature>
<dbReference type="Pfam" id="PF22148">
    <property type="entry name" value="Fervidolysin_NPro-like"/>
    <property type="match status" value="1"/>
</dbReference>
<keyword evidence="8" id="KW-0106">Calcium</keyword>
<dbReference type="InterPro" id="IPR022398">
    <property type="entry name" value="Peptidase_S8_His-AS"/>
</dbReference>
<evidence type="ECO:0000259" key="11">
    <source>
        <dbReference type="Pfam" id="PF00082"/>
    </source>
</evidence>
<evidence type="ECO:0000256" key="6">
    <source>
        <dbReference type="ARBA" id="ARBA00022801"/>
    </source>
</evidence>
<feature type="active site" description="Charge relay system" evidence="9">
    <location>
        <position position="160"/>
    </location>
</feature>
<feature type="active site" description="Charge relay system" evidence="9">
    <location>
        <position position="192"/>
    </location>
</feature>
<comment type="caution">
    <text evidence="13">The sequence shown here is derived from an EMBL/GenBank/DDBJ whole genome shotgun (WGS) entry which is preliminary data.</text>
</comment>
<dbReference type="PANTHER" id="PTHR43806">
    <property type="entry name" value="PEPTIDASE S8"/>
    <property type="match status" value="1"/>
</dbReference>
<dbReference type="InterPro" id="IPR023828">
    <property type="entry name" value="Peptidase_S8_Ser-AS"/>
</dbReference>
<comment type="subcellular location">
    <subcellularLocation>
        <location evidence="2">Secreted</location>
    </subcellularLocation>
</comment>
<comment type="cofactor">
    <cofactor evidence="1">
        <name>Ca(2+)</name>
        <dbReference type="ChEBI" id="CHEBI:29108"/>
    </cofactor>
</comment>
<keyword evidence="4" id="KW-0964">Secreted</keyword>
<dbReference type="PROSITE" id="PS00136">
    <property type="entry name" value="SUBTILASE_ASP"/>
    <property type="match status" value="1"/>
</dbReference>
<evidence type="ECO:0000313" key="14">
    <source>
        <dbReference type="Proteomes" id="UP000031014"/>
    </source>
</evidence>
<dbReference type="InterPro" id="IPR007253">
    <property type="entry name" value="Cell_wall-bd_2"/>
</dbReference>
<dbReference type="GO" id="GO:0004252">
    <property type="term" value="F:serine-type endopeptidase activity"/>
    <property type="evidence" value="ECO:0007669"/>
    <property type="project" value="UniProtKB-UniRule"/>
</dbReference>
<comment type="similarity">
    <text evidence="3 9 10">Belongs to the peptidase S8 family.</text>
</comment>
<feature type="active site" description="Charge relay system" evidence="9">
    <location>
        <position position="345"/>
    </location>
</feature>
<evidence type="ECO:0000256" key="7">
    <source>
        <dbReference type="ARBA" id="ARBA00022825"/>
    </source>
</evidence>
<gene>
    <name evidence="13" type="ORF">SAMD00020551_0142</name>
</gene>
<sequence>MKWNTKYAVFIVTLFILAFSFDSDHEVFAGEKFSKQSFKRLSSTKEITNNIHSRQILIKLKNRNVNLESLDLIEKESPTALDSRGIVLVEVPIHFSYQKMLDMLAQNPGIEYVEPNYLYEHLNVSDDPFYNYQWHIPVLNIHNAWGYIQNPHPVRVAVLDSGVDPHSDLAGKVLPGYDIPANTPFQTDLIGHGTNIAGIIAGIKNNGIGIAGINENVEILPVKITDQTTIQLTDVIEGIYYAIDNGAQIINMSYGSEEGNHMEYDALKEAYTKGITLIAATGNDYGAPVSFPAAYPFVIGVGSVDQEGKRSAFSNYGDSLDLVAPGEEIVSTGLREEYEFVNGTSFSAPIVSGIASMLLSQDPKLSPSEIEWKLENSTERSWTETKGFGQIDAVKALLMPNPSLHDDAGNSVSQARLIKVGHTYEESIQIPDDVDYYKFVNNEVSDLSFQTTSPASHDIKVTIKKVANGHIEWEEIVDNLGIGGIEKLSLRVNPGTYYIEISDFNYRWSKNQYKLKVSSNSYHRIEGSSRTQTAVNISRKGWPSGLTHQERAIILARADHPADALSAAGIAAMKDSPILLTFPEQIDTVTLREIFRLNPEKIYLLGGKNAIDESVETLLKNKGYTVQRVHGKDRFETSINIGRAAGLTNQNEAIIANGITVADALSASSISVSKHIPIYLSQKEKMPMQLPEAIKKVYILGGEAAISTQVESDLKRKRIEVVRIAGHSRYDTNINAIKKLTNPDTLILVRGTSAKTDYEDYPDAVAASGLAHRRNGAIVLVNPLKIENVTKSYVSSRSYPMYALGGEKALPGGQLTHLGLKIAK</sequence>
<dbReference type="Proteomes" id="UP000031014">
    <property type="component" value="Unassembled WGS sequence"/>
</dbReference>
<dbReference type="InterPro" id="IPR054399">
    <property type="entry name" value="Fervidolysin-like_N_prodom"/>
</dbReference>
<dbReference type="Gene3D" id="3.40.50.200">
    <property type="entry name" value="Peptidase S8/S53 domain"/>
    <property type="match status" value="1"/>
</dbReference>
<evidence type="ECO:0000256" key="2">
    <source>
        <dbReference type="ARBA" id="ARBA00004613"/>
    </source>
</evidence>
<protein>
    <submittedName>
        <fullName evidence="13">Uncharacterized protein</fullName>
    </submittedName>
</protein>
<evidence type="ECO:0000313" key="13">
    <source>
        <dbReference type="EMBL" id="GAM12023.1"/>
    </source>
</evidence>
<dbReference type="PRINTS" id="PR00723">
    <property type="entry name" value="SUBTILISIN"/>
</dbReference>
<dbReference type="PANTHER" id="PTHR43806:SF11">
    <property type="entry name" value="CEREVISIN-RELATED"/>
    <property type="match status" value="1"/>
</dbReference>
<proteinExistence type="inferred from homology"/>
<dbReference type="PROSITE" id="PS00138">
    <property type="entry name" value="SUBTILASE_SER"/>
    <property type="match status" value="1"/>
</dbReference>
<keyword evidence="6 9" id="KW-0378">Hydrolase</keyword>
<evidence type="ECO:0000256" key="3">
    <source>
        <dbReference type="ARBA" id="ARBA00011073"/>
    </source>
</evidence>
<dbReference type="InterPro" id="IPR050131">
    <property type="entry name" value="Peptidase_S8_subtilisin-like"/>
</dbReference>
<dbReference type="Gene3D" id="3.40.50.12090">
    <property type="match status" value="2"/>
</dbReference>
<dbReference type="AlphaFoldDB" id="A0A0A8WWN3"/>
<reference evidence="13 14" key="1">
    <citation type="submission" date="2013-06" db="EMBL/GenBank/DDBJ databases">
        <title>Whole genome shotgun sequence of Bacillus selenatarsenatis SF-1.</title>
        <authorList>
            <person name="Kuroda M."/>
            <person name="Sei K."/>
            <person name="Yamashita M."/>
            <person name="Ike M."/>
        </authorList>
    </citation>
    <scope>NUCLEOTIDE SEQUENCE [LARGE SCALE GENOMIC DNA]</scope>
    <source>
        <strain evidence="13 14">SF-1</strain>
    </source>
</reference>
<keyword evidence="7 9" id="KW-0720">Serine protease</keyword>
<evidence type="ECO:0000256" key="8">
    <source>
        <dbReference type="ARBA" id="ARBA00022837"/>
    </source>
</evidence>
<dbReference type="InterPro" id="IPR000209">
    <property type="entry name" value="Peptidase_S8/S53_dom"/>
</dbReference>
<name>A0A0A8WWN3_MESS1</name>
<dbReference type="SUPFAM" id="SSF52743">
    <property type="entry name" value="Subtilisin-like"/>
    <property type="match status" value="1"/>
</dbReference>
<organism evidence="13 14">
    <name type="scientific">Mesobacillus selenatarsenatis (strain DSM 18680 / JCM 14380 / FERM P-15431 / SF-1)</name>
    <dbReference type="NCBI Taxonomy" id="1321606"/>
    <lineage>
        <taxon>Bacteria</taxon>
        <taxon>Bacillati</taxon>
        <taxon>Bacillota</taxon>
        <taxon>Bacilli</taxon>
        <taxon>Bacillales</taxon>
        <taxon>Bacillaceae</taxon>
        <taxon>Mesobacillus</taxon>
    </lineage>
</organism>
<dbReference type="InterPro" id="IPR036852">
    <property type="entry name" value="Peptidase_S8/S53_dom_sf"/>
</dbReference>
<dbReference type="PROSITE" id="PS51892">
    <property type="entry name" value="SUBTILASE"/>
    <property type="match status" value="1"/>
</dbReference>
<keyword evidence="5 9" id="KW-0645">Protease</keyword>
<dbReference type="SUPFAM" id="SSF89260">
    <property type="entry name" value="Collagen-binding domain"/>
    <property type="match status" value="1"/>
</dbReference>
<keyword evidence="14" id="KW-1185">Reference proteome</keyword>
<evidence type="ECO:0000256" key="5">
    <source>
        <dbReference type="ARBA" id="ARBA00022670"/>
    </source>
</evidence>
<dbReference type="InterPro" id="IPR023827">
    <property type="entry name" value="Peptidase_S8_Asp-AS"/>
</dbReference>
<evidence type="ECO:0000256" key="4">
    <source>
        <dbReference type="ARBA" id="ARBA00022525"/>
    </source>
</evidence>
<evidence type="ECO:0000256" key="9">
    <source>
        <dbReference type="PROSITE-ProRule" id="PRU01240"/>
    </source>
</evidence>
<feature type="domain" description="Fervidolysin-like N-terminal prodomain" evidence="12">
    <location>
        <begin position="55"/>
        <end position="116"/>
    </location>
</feature>
<dbReference type="Pfam" id="PF00082">
    <property type="entry name" value="Peptidase_S8"/>
    <property type="match status" value="1"/>
</dbReference>
<evidence type="ECO:0000256" key="10">
    <source>
        <dbReference type="RuleBase" id="RU003355"/>
    </source>
</evidence>
<evidence type="ECO:0000259" key="12">
    <source>
        <dbReference type="Pfam" id="PF22148"/>
    </source>
</evidence>
<dbReference type="Pfam" id="PF04122">
    <property type="entry name" value="CW_binding_2"/>
    <property type="match status" value="3"/>
</dbReference>
<dbReference type="RefSeq" id="WP_052442024.1">
    <property type="nucleotide sequence ID" value="NZ_BASE01000004.1"/>
</dbReference>
<evidence type="ECO:0000256" key="1">
    <source>
        <dbReference type="ARBA" id="ARBA00001913"/>
    </source>
</evidence>
<dbReference type="PROSITE" id="PS00137">
    <property type="entry name" value="SUBTILASE_HIS"/>
    <property type="match status" value="1"/>
</dbReference>
<dbReference type="GO" id="GO:0006508">
    <property type="term" value="P:proteolysis"/>
    <property type="evidence" value="ECO:0007669"/>
    <property type="project" value="UniProtKB-KW"/>
</dbReference>
<dbReference type="GO" id="GO:0005576">
    <property type="term" value="C:extracellular region"/>
    <property type="evidence" value="ECO:0007669"/>
    <property type="project" value="UniProtKB-SubCell"/>
</dbReference>
<dbReference type="OrthoDB" id="9798386at2"/>
<dbReference type="Gene3D" id="2.60.120.380">
    <property type="match status" value="1"/>
</dbReference>